<organism evidence="5 6">
    <name type="scientific">Cloacibacterium rupense</name>
    <dbReference type="NCBI Taxonomy" id="517423"/>
    <lineage>
        <taxon>Bacteria</taxon>
        <taxon>Pseudomonadati</taxon>
        <taxon>Bacteroidota</taxon>
        <taxon>Flavobacteriia</taxon>
        <taxon>Flavobacteriales</taxon>
        <taxon>Weeksellaceae</taxon>
    </lineage>
</organism>
<gene>
    <name evidence="5" type="ORF">GCM10010992_04350</name>
</gene>
<dbReference type="GO" id="GO:0016787">
    <property type="term" value="F:hydrolase activity"/>
    <property type="evidence" value="ECO:0007669"/>
    <property type="project" value="UniProtKB-KW"/>
</dbReference>
<dbReference type="Proteomes" id="UP000620064">
    <property type="component" value="Unassembled WGS sequence"/>
</dbReference>
<evidence type="ECO:0000256" key="1">
    <source>
        <dbReference type="ARBA" id="ARBA00008834"/>
    </source>
</evidence>
<dbReference type="InterPro" id="IPR011050">
    <property type="entry name" value="Pectin_lyase_fold/virulence"/>
</dbReference>
<comment type="caution">
    <text evidence="5">The sequence shown here is derived from an EMBL/GenBank/DDBJ whole genome shotgun (WGS) entry which is preliminary data.</text>
</comment>
<dbReference type="InterPro" id="IPR012334">
    <property type="entry name" value="Pectin_lyas_fold"/>
</dbReference>
<evidence type="ECO:0000256" key="3">
    <source>
        <dbReference type="ARBA" id="ARBA00023295"/>
    </source>
</evidence>
<dbReference type="Pfam" id="PF00295">
    <property type="entry name" value="Glyco_hydro_28"/>
    <property type="match status" value="1"/>
</dbReference>
<name>A0ABQ2NFB3_9FLAO</name>
<dbReference type="EMBL" id="BMLV01000001">
    <property type="protein sequence ID" value="GGP01944.1"/>
    <property type="molecule type" value="Genomic_DNA"/>
</dbReference>
<keyword evidence="3 4" id="KW-0326">Glycosidase</keyword>
<evidence type="ECO:0000256" key="4">
    <source>
        <dbReference type="RuleBase" id="RU361169"/>
    </source>
</evidence>
<dbReference type="PROSITE" id="PS00502">
    <property type="entry name" value="POLYGALACTURONASE"/>
    <property type="match status" value="1"/>
</dbReference>
<sequence length="480" mass="53960">MKKRITHILYYLSVYIIYSCSAQNNNIDHINYFPIEEMKKIEKSIVEPKFKNNQYNILNYGAKADGKTISTESFKKAIQECSKNGGGKVIVPNGKFLTGAIHLLDNVNLHLEDGAEIIFSTNPNDYPIVQTSFEGIELMNYSPLIYAYNKKNIAITGKGILNGQGNNENWWPWKGATSEGNSYGYANGNPSQLDKENLPRLMELSEKNVPVENRVFGNGHYLRPNFIEPFGCENVLIKDVKIINAPFWIIHPMKSKNVIIDGVHIESHGPNNDGCDPEYSKNVLIKNSIFNTGDDCIAIKAGRDAEGRRIGITTENIIVRDCKMIDGHGGVVIGSEMSAGVRNVFAYNCYMDSPNLDRVIRLKTNTKRGGFVDGVYAKNITVGQVKEALLHITMKYSVYGNQDGNFIPKIKNIYLENITAKNAGKYVIFADGLENSKIENITLKNINVDKVEKDFKINNVENLRIINSYVKERKLIMPQN</sequence>
<dbReference type="Gene3D" id="2.160.20.10">
    <property type="entry name" value="Single-stranded right-handed beta-helix, Pectin lyase-like"/>
    <property type="match status" value="1"/>
</dbReference>
<dbReference type="InterPro" id="IPR006626">
    <property type="entry name" value="PbH1"/>
</dbReference>
<dbReference type="SMART" id="SM00710">
    <property type="entry name" value="PbH1"/>
    <property type="match status" value="3"/>
</dbReference>
<keyword evidence="2 4" id="KW-0378">Hydrolase</keyword>
<evidence type="ECO:0000313" key="5">
    <source>
        <dbReference type="EMBL" id="GGP01944.1"/>
    </source>
</evidence>
<dbReference type="PANTHER" id="PTHR31339:SF9">
    <property type="entry name" value="PLASMIN AND FIBRONECTIN-BINDING PROTEIN A"/>
    <property type="match status" value="1"/>
</dbReference>
<accession>A0ABQ2NFB3</accession>
<evidence type="ECO:0000256" key="2">
    <source>
        <dbReference type="ARBA" id="ARBA00022801"/>
    </source>
</evidence>
<dbReference type="RefSeq" id="WP_188616438.1">
    <property type="nucleotide sequence ID" value="NZ_BMLV01000001.1"/>
</dbReference>
<keyword evidence="6" id="KW-1185">Reference proteome</keyword>
<dbReference type="PROSITE" id="PS51257">
    <property type="entry name" value="PROKAR_LIPOPROTEIN"/>
    <property type="match status" value="1"/>
</dbReference>
<protein>
    <submittedName>
        <fullName evidence="5">Glycoside hydrolase</fullName>
    </submittedName>
</protein>
<proteinExistence type="inferred from homology"/>
<evidence type="ECO:0000313" key="6">
    <source>
        <dbReference type="Proteomes" id="UP000620064"/>
    </source>
</evidence>
<dbReference type="SUPFAM" id="SSF51126">
    <property type="entry name" value="Pectin lyase-like"/>
    <property type="match status" value="1"/>
</dbReference>
<dbReference type="InterPro" id="IPR051801">
    <property type="entry name" value="GH28_Enzymes"/>
</dbReference>
<dbReference type="InterPro" id="IPR000743">
    <property type="entry name" value="Glyco_hydro_28"/>
</dbReference>
<reference evidence="6" key="1">
    <citation type="journal article" date="2019" name="Int. J. Syst. Evol. Microbiol.">
        <title>The Global Catalogue of Microorganisms (GCM) 10K type strain sequencing project: providing services to taxonomists for standard genome sequencing and annotation.</title>
        <authorList>
            <consortium name="The Broad Institute Genomics Platform"/>
            <consortium name="The Broad Institute Genome Sequencing Center for Infectious Disease"/>
            <person name="Wu L."/>
            <person name="Ma J."/>
        </authorList>
    </citation>
    <scope>NUCLEOTIDE SEQUENCE [LARGE SCALE GENOMIC DNA]</scope>
    <source>
        <strain evidence="6">CGMCC 1.7656</strain>
    </source>
</reference>
<dbReference type="PANTHER" id="PTHR31339">
    <property type="entry name" value="PECTIN LYASE-RELATED"/>
    <property type="match status" value="1"/>
</dbReference>
<comment type="similarity">
    <text evidence="1 4">Belongs to the glycosyl hydrolase 28 family.</text>
</comment>